<dbReference type="GO" id="GO:0003899">
    <property type="term" value="F:DNA-directed RNA polymerase activity"/>
    <property type="evidence" value="ECO:0007669"/>
    <property type="project" value="UniProtKB-UniRule"/>
</dbReference>
<proteinExistence type="inferred from homology"/>
<evidence type="ECO:0000256" key="4">
    <source>
        <dbReference type="ARBA" id="ARBA00022478"/>
    </source>
</evidence>
<comment type="function">
    <text evidence="10">Promotes RNA polymerase assembly. Latches the N- and C-terminal regions of the beta' subunit thereby facilitating its interaction with the beta and alpha subunits.</text>
</comment>
<dbReference type="EC" id="2.7.7.6" evidence="2 10"/>
<evidence type="ECO:0000256" key="2">
    <source>
        <dbReference type="ARBA" id="ARBA00012418"/>
    </source>
</evidence>
<name>A0A1F7RTD2_9BACT</name>
<comment type="caution">
    <text evidence="11">The sequence shown here is derived from an EMBL/GenBank/DDBJ whole genome shotgun (WGS) entry which is preliminary data.</text>
</comment>
<evidence type="ECO:0000256" key="5">
    <source>
        <dbReference type="ARBA" id="ARBA00022679"/>
    </source>
</evidence>
<protein>
    <recommendedName>
        <fullName evidence="3 10">DNA-directed RNA polymerase subunit omega</fullName>
        <shortName evidence="10">RNAP omega subunit</shortName>
        <ecNumber evidence="2 10">2.7.7.6</ecNumber>
    </recommendedName>
    <alternativeName>
        <fullName evidence="10">RNA polymerase omega subunit</fullName>
    </alternativeName>
    <alternativeName>
        <fullName evidence="8 10">Transcriptase subunit omega</fullName>
    </alternativeName>
</protein>
<dbReference type="NCBIfam" id="TIGR00690">
    <property type="entry name" value="rpoZ"/>
    <property type="match status" value="1"/>
</dbReference>
<dbReference type="PANTHER" id="PTHR34476">
    <property type="entry name" value="DNA-DIRECTED RNA POLYMERASE SUBUNIT OMEGA"/>
    <property type="match status" value="1"/>
</dbReference>
<sequence>METEKVVENCLKRIGNRYLLVVLAAKRAWQLVQGNERLIETKRTKPTTIALEEIAAGEVIIEKDGKKA</sequence>
<evidence type="ECO:0000313" key="11">
    <source>
        <dbReference type="EMBL" id="OGL44826.1"/>
    </source>
</evidence>
<dbReference type="AlphaFoldDB" id="A0A1F7RTD2"/>
<evidence type="ECO:0000256" key="6">
    <source>
        <dbReference type="ARBA" id="ARBA00022695"/>
    </source>
</evidence>
<gene>
    <name evidence="10" type="primary">rpoZ</name>
    <name evidence="11" type="ORF">A2149_01685</name>
</gene>
<dbReference type="InterPro" id="IPR003716">
    <property type="entry name" value="DNA-dir_RNA_pol_omega"/>
</dbReference>
<evidence type="ECO:0000256" key="9">
    <source>
        <dbReference type="ARBA" id="ARBA00048552"/>
    </source>
</evidence>
<dbReference type="SMART" id="SM01409">
    <property type="entry name" value="RNA_pol_Rpb6"/>
    <property type="match status" value="1"/>
</dbReference>
<dbReference type="GO" id="GO:0006351">
    <property type="term" value="P:DNA-templated transcription"/>
    <property type="evidence" value="ECO:0007669"/>
    <property type="project" value="UniProtKB-UniRule"/>
</dbReference>
<accession>A0A1F7RTD2</accession>
<keyword evidence="7 10" id="KW-0804">Transcription</keyword>
<dbReference type="GO" id="GO:0000428">
    <property type="term" value="C:DNA-directed RNA polymerase complex"/>
    <property type="evidence" value="ECO:0007669"/>
    <property type="project" value="UniProtKB-KW"/>
</dbReference>
<keyword evidence="6 10" id="KW-0548">Nucleotidyltransferase</keyword>
<evidence type="ECO:0000256" key="10">
    <source>
        <dbReference type="HAMAP-Rule" id="MF_00366"/>
    </source>
</evidence>
<dbReference type="PANTHER" id="PTHR34476:SF1">
    <property type="entry name" value="DNA-DIRECTED RNA POLYMERASE SUBUNIT OMEGA"/>
    <property type="match status" value="1"/>
</dbReference>
<evidence type="ECO:0000256" key="8">
    <source>
        <dbReference type="ARBA" id="ARBA00029924"/>
    </source>
</evidence>
<keyword evidence="4 10" id="KW-0240">DNA-directed RNA polymerase</keyword>
<reference evidence="11 12" key="1">
    <citation type="journal article" date="2016" name="Nat. Commun.">
        <title>Thousands of microbial genomes shed light on interconnected biogeochemical processes in an aquifer system.</title>
        <authorList>
            <person name="Anantharaman K."/>
            <person name="Brown C.T."/>
            <person name="Hug L.A."/>
            <person name="Sharon I."/>
            <person name="Castelle C.J."/>
            <person name="Probst A.J."/>
            <person name="Thomas B.C."/>
            <person name="Singh A."/>
            <person name="Wilkins M.J."/>
            <person name="Karaoz U."/>
            <person name="Brodie E.L."/>
            <person name="Williams K.H."/>
            <person name="Hubbard S.S."/>
            <person name="Banfield J.F."/>
        </authorList>
    </citation>
    <scope>NUCLEOTIDE SEQUENCE [LARGE SCALE GENOMIC DNA]</scope>
</reference>
<dbReference type="GO" id="GO:0003677">
    <property type="term" value="F:DNA binding"/>
    <property type="evidence" value="ECO:0007669"/>
    <property type="project" value="UniProtKB-UniRule"/>
</dbReference>
<evidence type="ECO:0000313" key="12">
    <source>
        <dbReference type="Proteomes" id="UP000178435"/>
    </source>
</evidence>
<organism evidence="11 12">
    <name type="scientific">Candidatus Schekmanbacteria bacterium RBG_16_38_11</name>
    <dbReference type="NCBI Taxonomy" id="1817880"/>
    <lineage>
        <taxon>Bacteria</taxon>
        <taxon>Candidatus Schekmaniibacteriota</taxon>
    </lineage>
</organism>
<comment type="similarity">
    <text evidence="1 10">Belongs to the RNA polymerase subunit omega family.</text>
</comment>
<comment type="subunit">
    <text evidence="10">The RNAP catalytic core consists of 2 alpha, 1 beta, 1 beta' and 1 omega subunit. When a sigma factor is associated with the core the holoenzyme is formed, which can initiate transcription.</text>
</comment>
<comment type="catalytic activity">
    <reaction evidence="9 10">
        <text>RNA(n) + a ribonucleoside 5'-triphosphate = RNA(n+1) + diphosphate</text>
        <dbReference type="Rhea" id="RHEA:21248"/>
        <dbReference type="Rhea" id="RHEA-COMP:14527"/>
        <dbReference type="Rhea" id="RHEA-COMP:17342"/>
        <dbReference type="ChEBI" id="CHEBI:33019"/>
        <dbReference type="ChEBI" id="CHEBI:61557"/>
        <dbReference type="ChEBI" id="CHEBI:140395"/>
        <dbReference type="EC" id="2.7.7.6"/>
    </reaction>
</comment>
<evidence type="ECO:0000256" key="3">
    <source>
        <dbReference type="ARBA" id="ARBA00013725"/>
    </source>
</evidence>
<dbReference type="InterPro" id="IPR006110">
    <property type="entry name" value="Pol_omega/Rpo6/RPB6"/>
</dbReference>
<dbReference type="HAMAP" id="MF_00366">
    <property type="entry name" value="RNApol_bact_RpoZ"/>
    <property type="match status" value="1"/>
</dbReference>
<dbReference type="EMBL" id="MGDF01000122">
    <property type="protein sequence ID" value="OGL44826.1"/>
    <property type="molecule type" value="Genomic_DNA"/>
</dbReference>
<keyword evidence="5 10" id="KW-0808">Transferase</keyword>
<dbReference type="InterPro" id="IPR036161">
    <property type="entry name" value="RPB6/omega-like_sf"/>
</dbReference>
<dbReference type="Proteomes" id="UP000178435">
    <property type="component" value="Unassembled WGS sequence"/>
</dbReference>
<evidence type="ECO:0000256" key="1">
    <source>
        <dbReference type="ARBA" id="ARBA00006711"/>
    </source>
</evidence>
<dbReference type="SUPFAM" id="SSF63562">
    <property type="entry name" value="RPB6/omega subunit-like"/>
    <property type="match status" value="1"/>
</dbReference>
<evidence type="ECO:0000256" key="7">
    <source>
        <dbReference type="ARBA" id="ARBA00023163"/>
    </source>
</evidence>
<dbReference type="Pfam" id="PF01192">
    <property type="entry name" value="RNA_pol_Rpb6"/>
    <property type="match status" value="1"/>
</dbReference>
<dbReference type="Gene3D" id="3.90.940.10">
    <property type="match status" value="1"/>
</dbReference>